<protein>
    <recommendedName>
        <fullName evidence="3">Transposase</fullName>
    </recommendedName>
</protein>
<sequence length="74" mass="8443">MSRATCLAETTNGLYKAEVIHRQSWKNREAVELATLTGLDWFNNYRLLEPIDNIPPAEAEATYYRQLDESALVA</sequence>
<dbReference type="EMBL" id="FOKJ01000095">
    <property type="protein sequence ID" value="SFB57957.1"/>
    <property type="molecule type" value="Genomic_DNA"/>
</dbReference>
<dbReference type="Proteomes" id="UP000198861">
    <property type="component" value="Unassembled WGS sequence"/>
</dbReference>
<gene>
    <name evidence="1" type="ORF">SAMN04244571_03974</name>
</gene>
<name>A0A1I1C6A8_9GAMM</name>
<evidence type="ECO:0000313" key="2">
    <source>
        <dbReference type="Proteomes" id="UP000198861"/>
    </source>
</evidence>
<comment type="caution">
    <text evidence="1">The sequence shown here is derived from an EMBL/GenBank/DDBJ whole genome shotgun (WGS) entry which is preliminary data.</text>
</comment>
<proteinExistence type="predicted"/>
<organism evidence="1 2">
    <name type="scientific">Azotobacter beijerinckii</name>
    <dbReference type="NCBI Taxonomy" id="170623"/>
    <lineage>
        <taxon>Bacteria</taxon>
        <taxon>Pseudomonadati</taxon>
        <taxon>Pseudomonadota</taxon>
        <taxon>Gammaproteobacteria</taxon>
        <taxon>Pseudomonadales</taxon>
        <taxon>Pseudomonadaceae</taxon>
        <taxon>Azotobacter</taxon>
    </lineage>
</organism>
<accession>A0A1I1C6A8</accession>
<evidence type="ECO:0008006" key="3">
    <source>
        <dbReference type="Google" id="ProtNLM"/>
    </source>
</evidence>
<reference evidence="1 2" key="1">
    <citation type="submission" date="2016-10" db="EMBL/GenBank/DDBJ databases">
        <authorList>
            <person name="Varghese N."/>
            <person name="Submissions S."/>
        </authorList>
    </citation>
    <scope>NUCLEOTIDE SEQUENCE [LARGE SCALE GENOMIC DNA]</scope>
    <source>
        <strain evidence="1 2">DSM 282</strain>
    </source>
</reference>
<keyword evidence="2" id="KW-1185">Reference proteome</keyword>
<evidence type="ECO:0000313" key="1">
    <source>
        <dbReference type="EMBL" id="SFB57957.1"/>
    </source>
</evidence>